<sequence length="314" mass="35031">MGNCATKQKVLKDTEEDLFPVERDTTAPTDHNKFPVEKSVSNAPSAADEAEAVAARRCEKGKEILIEDDVEEEEHSKRQSLISLLFHEDKAIEKEITNLSRNKSGTSSEASKFDTSASNVKAPVTFDVLTRNDLEVKIPKDSEVKTPEKPKAKEAEDQEVNFSENWEVKFPEELEPTKTSEVVKVAQESKLPQVTKEPDVPEVLKDKNVVDVSEVLSPPELSQIKVTKESGVLEVLEDKNVTEVPKVITDDKVEAAESELVKVSEVSTSEDLDIEVKTPETLSVGSESKTTEETKVSEFVDAREKIDHYKKHRE</sequence>
<keyword evidence="2" id="KW-1185">Reference proteome</keyword>
<feature type="region of interest" description="Disordered" evidence="1">
    <location>
        <begin position="268"/>
        <end position="296"/>
    </location>
</feature>
<feature type="region of interest" description="Disordered" evidence="1">
    <location>
        <begin position="139"/>
        <end position="165"/>
    </location>
</feature>
<evidence type="ECO:0000313" key="3">
    <source>
        <dbReference type="RefSeq" id="XP_018488184.2"/>
    </source>
</evidence>
<organism evidence="2 3">
    <name type="scientific">Raphanus sativus</name>
    <name type="common">Radish</name>
    <name type="synonym">Raphanus raphanistrum var. sativus</name>
    <dbReference type="NCBI Taxonomy" id="3726"/>
    <lineage>
        <taxon>Eukaryota</taxon>
        <taxon>Viridiplantae</taxon>
        <taxon>Streptophyta</taxon>
        <taxon>Embryophyta</taxon>
        <taxon>Tracheophyta</taxon>
        <taxon>Spermatophyta</taxon>
        <taxon>Magnoliopsida</taxon>
        <taxon>eudicotyledons</taxon>
        <taxon>Gunneridae</taxon>
        <taxon>Pentapetalae</taxon>
        <taxon>rosids</taxon>
        <taxon>malvids</taxon>
        <taxon>Brassicales</taxon>
        <taxon>Brassicaceae</taxon>
        <taxon>Brassiceae</taxon>
        <taxon>Raphanus</taxon>
    </lineage>
</organism>
<evidence type="ECO:0000256" key="1">
    <source>
        <dbReference type="SAM" id="MobiDB-lite"/>
    </source>
</evidence>
<reference evidence="2" key="1">
    <citation type="journal article" date="2019" name="Database">
        <title>The radish genome database (RadishGD): an integrated information resource for radish genomics.</title>
        <authorList>
            <person name="Yu H.J."/>
            <person name="Baek S."/>
            <person name="Lee Y.J."/>
            <person name="Cho A."/>
            <person name="Mun J.H."/>
        </authorList>
    </citation>
    <scope>NUCLEOTIDE SEQUENCE [LARGE SCALE GENOMIC DNA]</scope>
    <source>
        <strain evidence="2">cv. WK10039</strain>
    </source>
</reference>
<dbReference type="AlphaFoldDB" id="A0A6J0NU23"/>
<protein>
    <submittedName>
        <fullName evidence="3">Uncharacterized protein LOC108858814</fullName>
    </submittedName>
</protein>
<feature type="compositionally biased region" description="Polar residues" evidence="1">
    <location>
        <begin position="97"/>
        <end position="117"/>
    </location>
</feature>
<proteinExistence type="predicted"/>
<dbReference type="KEGG" id="rsz:108858814"/>
<dbReference type="Proteomes" id="UP000504610">
    <property type="component" value="Chromosome 5"/>
</dbReference>
<accession>A0A6J0NU23</accession>
<feature type="region of interest" description="Disordered" evidence="1">
    <location>
        <begin position="96"/>
        <end position="117"/>
    </location>
</feature>
<feature type="region of interest" description="Disordered" evidence="1">
    <location>
        <begin position="1"/>
        <end position="50"/>
    </location>
</feature>
<dbReference type="GeneID" id="108858814"/>
<reference evidence="3" key="2">
    <citation type="submission" date="2025-08" db="UniProtKB">
        <authorList>
            <consortium name="RefSeq"/>
        </authorList>
    </citation>
    <scope>IDENTIFICATION</scope>
    <source>
        <tissue evidence="3">Leaf</tissue>
    </source>
</reference>
<gene>
    <name evidence="3" type="primary">LOC108858814</name>
</gene>
<evidence type="ECO:0000313" key="2">
    <source>
        <dbReference type="Proteomes" id="UP000504610"/>
    </source>
</evidence>
<dbReference type="RefSeq" id="XP_018488184.2">
    <property type="nucleotide sequence ID" value="XM_018632682.2"/>
</dbReference>
<feature type="compositionally biased region" description="Basic and acidic residues" evidence="1">
    <location>
        <begin position="139"/>
        <end position="155"/>
    </location>
</feature>
<dbReference type="OrthoDB" id="1094651at2759"/>
<name>A0A6J0NU23_RAPSA</name>
<feature type="compositionally biased region" description="Basic and acidic residues" evidence="1">
    <location>
        <begin position="20"/>
        <end position="36"/>
    </location>
</feature>